<dbReference type="InterPro" id="IPR050229">
    <property type="entry name" value="GlpE_sulfurtransferase"/>
</dbReference>
<protein>
    <submittedName>
        <fullName evidence="2">Rhodanese-related sulfurtransferase</fullName>
    </submittedName>
</protein>
<keyword evidence="2" id="KW-0808">Transferase</keyword>
<proteinExistence type="predicted"/>
<organism evidence="2 3">
    <name type="scientific">Polynucleobacter victoriensis</name>
    <dbReference type="NCBI Taxonomy" id="2049319"/>
    <lineage>
        <taxon>Bacteria</taxon>
        <taxon>Pseudomonadati</taxon>
        <taxon>Pseudomonadota</taxon>
        <taxon>Betaproteobacteria</taxon>
        <taxon>Burkholderiales</taxon>
        <taxon>Burkholderiaceae</taxon>
        <taxon>Polynucleobacter</taxon>
    </lineage>
</organism>
<reference evidence="2 3" key="1">
    <citation type="submission" date="2017-06" db="EMBL/GenBank/DDBJ databases">
        <authorList>
            <person name="Kim H.J."/>
            <person name="Triplett B.A."/>
        </authorList>
    </citation>
    <scope>NUCLEOTIDE SEQUENCE [LARGE SCALE GENOMIC DNA]</scope>
    <source>
        <strain evidence="2 3">MWH-VicM1</strain>
    </source>
</reference>
<dbReference type="Gene3D" id="3.40.250.10">
    <property type="entry name" value="Rhodanese-like domain"/>
    <property type="match status" value="1"/>
</dbReference>
<dbReference type="EMBL" id="FYEX01000001">
    <property type="protein sequence ID" value="SNC64178.1"/>
    <property type="molecule type" value="Genomic_DNA"/>
</dbReference>
<feature type="domain" description="Rhodanese" evidence="1">
    <location>
        <begin position="47"/>
        <end position="137"/>
    </location>
</feature>
<dbReference type="Proteomes" id="UP000197215">
    <property type="component" value="Unassembled WGS sequence"/>
</dbReference>
<dbReference type="GO" id="GO:0016740">
    <property type="term" value="F:transferase activity"/>
    <property type="evidence" value="ECO:0007669"/>
    <property type="project" value="UniProtKB-KW"/>
</dbReference>
<dbReference type="PANTHER" id="PTHR43031:SF18">
    <property type="entry name" value="RHODANESE-RELATED SULFURTRANSFERASES"/>
    <property type="match status" value="1"/>
</dbReference>
<dbReference type="OrthoDB" id="1445766at2"/>
<dbReference type="PROSITE" id="PS50206">
    <property type="entry name" value="RHODANESE_3"/>
    <property type="match status" value="1"/>
</dbReference>
<accession>A0A212TDP5</accession>
<evidence type="ECO:0000259" key="1">
    <source>
        <dbReference type="PROSITE" id="PS50206"/>
    </source>
</evidence>
<dbReference type="RefSeq" id="WP_088812879.1">
    <property type="nucleotide sequence ID" value="NZ_FYEX01000001.1"/>
</dbReference>
<evidence type="ECO:0000313" key="3">
    <source>
        <dbReference type="Proteomes" id="UP000197215"/>
    </source>
</evidence>
<dbReference type="CDD" id="cd00158">
    <property type="entry name" value="RHOD"/>
    <property type="match status" value="1"/>
</dbReference>
<dbReference type="Pfam" id="PF00581">
    <property type="entry name" value="Rhodanese"/>
    <property type="match status" value="1"/>
</dbReference>
<gene>
    <name evidence="2" type="ORF">SAMN06295916_1038</name>
</gene>
<dbReference type="AlphaFoldDB" id="A0A212TDP5"/>
<dbReference type="SUPFAM" id="SSF52821">
    <property type="entry name" value="Rhodanese/Cell cycle control phosphatase"/>
    <property type="match status" value="1"/>
</dbReference>
<keyword evidence="3" id="KW-1185">Reference proteome</keyword>
<dbReference type="InterPro" id="IPR001763">
    <property type="entry name" value="Rhodanese-like_dom"/>
</dbReference>
<dbReference type="PANTHER" id="PTHR43031">
    <property type="entry name" value="FAD-DEPENDENT OXIDOREDUCTASE"/>
    <property type="match status" value="1"/>
</dbReference>
<sequence>MDFFTNTNNLLLLATLVTSGLALALPQLLGRFNQQWLGVHAAVQSVNQQGAQIVDIRSAEEYGSGHIANSKHLPVSELEKGFKHLKLDTNKPIILVCLSGSRASSAIGKFKKAGFSEIMCLEGGISAWNQAGLPLVK</sequence>
<name>A0A212TDP5_9BURK</name>
<dbReference type="InterPro" id="IPR036873">
    <property type="entry name" value="Rhodanese-like_dom_sf"/>
</dbReference>
<dbReference type="SMART" id="SM00450">
    <property type="entry name" value="RHOD"/>
    <property type="match status" value="1"/>
</dbReference>
<evidence type="ECO:0000313" key="2">
    <source>
        <dbReference type="EMBL" id="SNC64178.1"/>
    </source>
</evidence>